<reference evidence="9" key="1">
    <citation type="submission" date="2018-05" db="EMBL/GenBank/DDBJ databases">
        <title>Pseudarcicella sp. HME7025 Genome sequencing and assembly.</title>
        <authorList>
            <person name="Kim H."/>
            <person name="Kang H."/>
            <person name="Joh K."/>
        </authorList>
    </citation>
    <scope>NUCLEOTIDE SEQUENCE [LARGE SCALE GENOMIC DNA]</scope>
    <source>
        <strain evidence="9">HME7025</strain>
    </source>
</reference>
<dbReference type="KEGG" id="psez:HME7025_01393"/>
<dbReference type="InterPro" id="IPR039910">
    <property type="entry name" value="D15-like"/>
</dbReference>
<evidence type="ECO:0000256" key="3">
    <source>
        <dbReference type="ARBA" id="ARBA00022729"/>
    </source>
</evidence>
<evidence type="ECO:0000259" key="6">
    <source>
        <dbReference type="Pfam" id="PF01103"/>
    </source>
</evidence>
<evidence type="ECO:0000256" key="1">
    <source>
        <dbReference type="ARBA" id="ARBA00004370"/>
    </source>
</evidence>
<accession>A0A2S2DV62</accession>
<evidence type="ECO:0000259" key="7">
    <source>
        <dbReference type="Pfam" id="PF07244"/>
    </source>
</evidence>
<comment type="subcellular location">
    <subcellularLocation>
        <location evidence="1">Membrane</location>
    </subcellularLocation>
</comment>
<dbReference type="OrthoDB" id="9814535at2"/>
<organism evidence="8 9">
    <name type="scientific">Aquirufa nivalisilvae</name>
    <dbReference type="NCBI Taxonomy" id="2516557"/>
    <lineage>
        <taxon>Bacteria</taxon>
        <taxon>Pseudomonadati</taxon>
        <taxon>Bacteroidota</taxon>
        <taxon>Cytophagia</taxon>
        <taxon>Cytophagales</taxon>
        <taxon>Flectobacillaceae</taxon>
        <taxon>Aquirufa</taxon>
    </lineage>
</organism>
<dbReference type="PANTHER" id="PTHR12815">
    <property type="entry name" value="SORTING AND ASSEMBLY MACHINERY SAMM50 PROTEIN FAMILY MEMBER"/>
    <property type="match status" value="1"/>
</dbReference>
<dbReference type="Proteomes" id="UP000245468">
    <property type="component" value="Chromosome"/>
</dbReference>
<feature type="domain" description="Bacterial surface antigen (D15)" evidence="6">
    <location>
        <begin position="536"/>
        <end position="755"/>
    </location>
</feature>
<dbReference type="InterPro" id="IPR000184">
    <property type="entry name" value="Bac_surfAg_D15"/>
</dbReference>
<dbReference type="EMBL" id="CP029346">
    <property type="protein sequence ID" value="AWL09253.1"/>
    <property type="molecule type" value="Genomic_DNA"/>
</dbReference>
<proteinExistence type="predicted"/>
<dbReference type="InterPro" id="IPR010827">
    <property type="entry name" value="BamA/TamA_POTRA"/>
</dbReference>
<keyword evidence="9" id="KW-1185">Reference proteome</keyword>
<keyword evidence="5" id="KW-0998">Cell outer membrane</keyword>
<dbReference type="PROSITE" id="PS51257">
    <property type="entry name" value="PROKAR_LIPOPROTEIN"/>
    <property type="match status" value="1"/>
</dbReference>
<keyword evidence="2" id="KW-0812">Transmembrane</keyword>
<dbReference type="GO" id="GO:0019867">
    <property type="term" value="C:outer membrane"/>
    <property type="evidence" value="ECO:0007669"/>
    <property type="project" value="InterPro"/>
</dbReference>
<evidence type="ECO:0000256" key="2">
    <source>
        <dbReference type="ARBA" id="ARBA00022692"/>
    </source>
</evidence>
<dbReference type="Pfam" id="PF07244">
    <property type="entry name" value="POTRA"/>
    <property type="match status" value="1"/>
</dbReference>
<protein>
    <recommendedName>
        <fullName evidence="10">Bacterial surface antigen (D15) domain-containing protein</fullName>
    </recommendedName>
</protein>
<keyword evidence="3" id="KW-0732">Signal</keyword>
<evidence type="ECO:0000256" key="4">
    <source>
        <dbReference type="ARBA" id="ARBA00023136"/>
    </source>
</evidence>
<sequence>MKSRNILIGLLITQALFISCTGYRQFKLSEYKVNRIDIQGNKLISKEDLRTNIPGLKESYARIFSPKTYGYFEAKRKLKDSLGKSAAFIQFFNTPNPSLNKGYLEITKEAIYKYYRNNGFLKNRVFLKIDTLHKLEKLVNVTYQIEENTLSTFSKKDSFLVDNPQLGKKIESYYAKESVISINDRLNLDLLKKEKDNISHYLKNQGYFYFSNEAVGLKLNDLQDTSLFHVGIIYKIPDFKEVNTNRLYDRLFRFGKASFINNQYADSSNIGVLNTSALSKLITFKEGDLYSVDQLNQSLQNIYASDQFKSVAIKFDTSSTRVFPKVELVPNEKFNFSSELGGSIFRGIPGPFLTNSFKVRRVFSSLDYLDFSARVGFEAQAGFINTDQARKNLEVNLSTTLNFPRLFLPTNIKQQLGPLYASQTQIGFGYDYINRPEYLRTNFKIFQRYQWRKSPFKTFQFSLVDLNILNTNYPETATASAFKNYLEELRLQGNNLYRSFNPSFVSSIHFTYSYRSFLPSNELQAGESFQLGLESGGSTLNLIGSKKIAFIENILGSNQNIQFYRFLRFNFDYRKYKMLGLNRKSQLAFKFIGGLAYAYGEENDFQLPYEKNFFIGGPSSLRAWKPRRLGPGAYNAISNLIEQPGSILLESSLEYRFRMFQLFGTMNGAFFIDAGNIWTFANSKGEKDGYFAFDRFYNQIAVGTGFGLRWDFSYFLLRLDLATKVINPAKPENEKWVLSKTSFSSGENPIEFNIGIGYPF</sequence>
<evidence type="ECO:0000313" key="8">
    <source>
        <dbReference type="EMBL" id="AWL09253.1"/>
    </source>
</evidence>
<feature type="domain" description="POTRA" evidence="7">
    <location>
        <begin position="31"/>
        <end position="147"/>
    </location>
</feature>
<dbReference type="Pfam" id="PF01103">
    <property type="entry name" value="Omp85"/>
    <property type="match status" value="1"/>
</dbReference>
<dbReference type="RefSeq" id="WP_109322951.1">
    <property type="nucleotide sequence ID" value="NZ_CP029346.1"/>
</dbReference>
<dbReference type="PANTHER" id="PTHR12815:SF47">
    <property type="entry name" value="TRANSLOCATION AND ASSEMBLY MODULE SUBUNIT TAMA"/>
    <property type="match status" value="1"/>
</dbReference>
<dbReference type="Gene3D" id="3.10.20.310">
    <property type="entry name" value="membrane protein fhac"/>
    <property type="match status" value="2"/>
</dbReference>
<evidence type="ECO:0000256" key="5">
    <source>
        <dbReference type="ARBA" id="ARBA00023237"/>
    </source>
</evidence>
<name>A0A2S2DV62_9BACT</name>
<dbReference type="AlphaFoldDB" id="A0A2S2DV62"/>
<dbReference type="Gene3D" id="2.40.160.50">
    <property type="entry name" value="membrane protein fhac: a member of the omp85/tpsb transporter family"/>
    <property type="match status" value="1"/>
</dbReference>
<evidence type="ECO:0000313" key="9">
    <source>
        <dbReference type="Proteomes" id="UP000245468"/>
    </source>
</evidence>
<evidence type="ECO:0008006" key="10">
    <source>
        <dbReference type="Google" id="ProtNLM"/>
    </source>
</evidence>
<gene>
    <name evidence="8" type="ORF">HME7025_01393</name>
</gene>
<keyword evidence="4" id="KW-0472">Membrane</keyword>